<evidence type="ECO:0000313" key="2">
    <source>
        <dbReference type="EMBL" id="MEO9249297.1"/>
    </source>
</evidence>
<gene>
    <name evidence="2" type="ORF">ABDK96_16565</name>
</gene>
<dbReference type="InterPro" id="IPR051917">
    <property type="entry name" value="Transposase-Integrase"/>
</dbReference>
<dbReference type="InterPro" id="IPR012337">
    <property type="entry name" value="RNaseH-like_sf"/>
</dbReference>
<dbReference type="Proteomes" id="UP001484097">
    <property type="component" value="Unassembled WGS sequence"/>
</dbReference>
<dbReference type="InterPro" id="IPR053392">
    <property type="entry name" value="Transposase_IS30-like"/>
</dbReference>
<protein>
    <submittedName>
        <fullName evidence="2">IS30 family transposase</fullName>
    </submittedName>
</protein>
<evidence type="ECO:0000313" key="3">
    <source>
        <dbReference type="Proteomes" id="UP001484097"/>
    </source>
</evidence>
<accession>A0ABV0IP18</accession>
<dbReference type="InterPro" id="IPR001584">
    <property type="entry name" value="Integrase_cat-core"/>
</dbReference>
<proteinExistence type="predicted"/>
<dbReference type="Gene3D" id="3.30.420.10">
    <property type="entry name" value="Ribonuclease H-like superfamily/Ribonuclease H"/>
    <property type="match status" value="1"/>
</dbReference>
<dbReference type="PANTHER" id="PTHR10948">
    <property type="entry name" value="TRANSPOSASE"/>
    <property type="match status" value="1"/>
</dbReference>
<keyword evidence="3" id="KW-1185">Reference proteome</keyword>
<dbReference type="RefSeq" id="WP_347922183.1">
    <property type="nucleotide sequence ID" value="NZ_JBDXMX010000015.1"/>
</dbReference>
<dbReference type="Pfam" id="PF00665">
    <property type="entry name" value="rve"/>
    <property type="match status" value="1"/>
</dbReference>
<organism evidence="2 3">
    <name type="scientific">Citricoccus nitrophenolicus</name>
    <dbReference type="NCBI Taxonomy" id="863575"/>
    <lineage>
        <taxon>Bacteria</taxon>
        <taxon>Bacillati</taxon>
        <taxon>Actinomycetota</taxon>
        <taxon>Actinomycetes</taxon>
        <taxon>Micrococcales</taxon>
        <taxon>Micrococcaceae</taxon>
        <taxon>Citricoccus</taxon>
    </lineage>
</organism>
<feature type="domain" description="Integrase catalytic" evidence="1">
    <location>
        <begin position="79"/>
        <end position="240"/>
    </location>
</feature>
<dbReference type="EMBL" id="JBDXMX010000015">
    <property type="protein sequence ID" value="MEO9249297.1"/>
    <property type="molecule type" value="Genomic_DNA"/>
</dbReference>
<evidence type="ECO:0000259" key="1">
    <source>
        <dbReference type="PROSITE" id="PS50994"/>
    </source>
</evidence>
<comment type="caution">
    <text evidence="2">The sequence shown here is derived from an EMBL/GenBank/DDBJ whole genome shotgun (WGS) entry which is preliminary data.</text>
</comment>
<reference evidence="2 3" key="1">
    <citation type="submission" date="2024-05" db="EMBL/GenBank/DDBJ databases">
        <authorList>
            <person name="Yi C."/>
        </authorList>
    </citation>
    <scope>NUCLEOTIDE SEQUENCE [LARGE SCALE GENOMIC DNA]</scope>
    <source>
        <strain evidence="2 3">XS13</strain>
    </source>
</reference>
<dbReference type="NCBIfam" id="NF033563">
    <property type="entry name" value="transpos_IS30"/>
    <property type="match status" value="1"/>
</dbReference>
<dbReference type="PROSITE" id="PS50994">
    <property type="entry name" value="INTEGRASE"/>
    <property type="match status" value="1"/>
</dbReference>
<sequence length="241" mass="27578">MREDWSPEQIAGRVKRSYAPHSPMQISHEAIYRSLYIQSWGVLDRSLQKHLRTGRPIRRAVNNTTTGQWRSQIKDAVPIDDRPDEVEDRSVAGHWGGDLMIGSQQSQIATVVERSSRFTAVVHVASRHAASVTEGLCRGLAALPARMTRSLTWDRGMELAWHKDVAAATGMSVYFADPHSPWQRGTNENTNRWLRQYFPKKTTMNEWSQADLDQIAEKLNNRPRKILGYETPAERYEALLR</sequence>
<dbReference type="InterPro" id="IPR036397">
    <property type="entry name" value="RNaseH_sf"/>
</dbReference>
<dbReference type="PANTHER" id="PTHR10948:SF23">
    <property type="entry name" value="TRANSPOSASE INSI FOR INSERTION SEQUENCE ELEMENT IS30A-RELATED"/>
    <property type="match status" value="1"/>
</dbReference>
<name>A0ABV0IP18_9MICC</name>
<dbReference type="SUPFAM" id="SSF53098">
    <property type="entry name" value="Ribonuclease H-like"/>
    <property type="match status" value="1"/>
</dbReference>